<accession>A0A5B9D5X8</accession>
<dbReference type="Gene3D" id="3.40.50.11980">
    <property type="match status" value="1"/>
</dbReference>
<evidence type="ECO:0000313" key="2">
    <source>
        <dbReference type="EMBL" id="QEE14494.1"/>
    </source>
</evidence>
<dbReference type="RefSeq" id="WP_147661448.1">
    <property type="nucleotide sequence ID" value="NZ_CP042905.2"/>
</dbReference>
<evidence type="ECO:0000313" key="3">
    <source>
        <dbReference type="Proteomes" id="UP000321408"/>
    </source>
</evidence>
<dbReference type="AlphaFoldDB" id="A0A5B9D5X8"/>
<gene>
    <name evidence="2" type="ORF">DSAG12_00307</name>
</gene>
<dbReference type="KEGG" id="psyt:DSAG12_00307"/>
<feature type="domain" description="RNase NYN" evidence="1">
    <location>
        <begin position="2"/>
        <end position="121"/>
    </location>
</feature>
<dbReference type="GeneID" id="41328311"/>
<organism evidence="2 3">
    <name type="scientific">Promethearchaeum syntrophicum</name>
    <dbReference type="NCBI Taxonomy" id="2594042"/>
    <lineage>
        <taxon>Archaea</taxon>
        <taxon>Promethearchaeati</taxon>
        <taxon>Promethearchaeota</taxon>
        <taxon>Promethearchaeia</taxon>
        <taxon>Promethearchaeales</taxon>
        <taxon>Promethearchaeaceae</taxon>
        <taxon>Promethearchaeum</taxon>
    </lineage>
</organism>
<dbReference type="EMBL" id="CP042905">
    <property type="protein sequence ID" value="QEE14494.1"/>
    <property type="molecule type" value="Genomic_DNA"/>
</dbReference>
<name>A0A5B9D5X8_9ARCH</name>
<proteinExistence type="predicted"/>
<dbReference type="InterPro" id="IPR021869">
    <property type="entry name" value="RNase_Zc3h12_NYN"/>
</dbReference>
<dbReference type="Proteomes" id="UP000321408">
    <property type="component" value="Chromosome"/>
</dbReference>
<evidence type="ECO:0000259" key="1">
    <source>
        <dbReference type="Pfam" id="PF11977"/>
    </source>
</evidence>
<keyword evidence="3" id="KW-1185">Reference proteome</keyword>
<reference evidence="2 3" key="1">
    <citation type="journal article" date="2020" name="Nature">
        <title>Isolation of an archaeon at the prokaryote-eukaryote interface.</title>
        <authorList>
            <person name="Imachi H."/>
            <person name="Nobu M.K."/>
            <person name="Nakahara N."/>
            <person name="Morono Y."/>
            <person name="Ogawara M."/>
            <person name="Takaki Y."/>
            <person name="Takano Y."/>
            <person name="Uematsu K."/>
            <person name="Ikuta T."/>
            <person name="Ito M."/>
            <person name="Matsui Y."/>
            <person name="Miyazaki M."/>
            <person name="Murata K."/>
            <person name="Saito Y."/>
            <person name="Sakai S."/>
            <person name="Song C."/>
            <person name="Tasumi E."/>
            <person name="Yamanaka Y."/>
            <person name="Yamaguchi T."/>
            <person name="Kamagata Y."/>
            <person name="Tamaki H."/>
            <person name="Takai K."/>
        </authorList>
    </citation>
    <scope>NUCLEOTIDE SEQUENCE [LARGE SCALE GENOMIC DNA]</scope>
    <source>
        <strain evidence="2 3">MK-D1</strain>
    </source>
</reference>
<dbReference type="OrthoDB" id="74167at2157"/>
<dbReference type="Pfam" id="PF11977">
    <property type="entry name" value="RNase_Zc3h12a"/>
    <property type="match status" value="1"/>
</dbReference>
<reference evidence="2 3" key="2">
    <citation type="journal article" date="2024" name="Int. J. Syst. Evol. Microbiol.">
        <title>Promethearchaeum syntrophicum gen. nov., sp. nov., an anaerobic, obligately syntrophic archaeon, the first isolate of the lineage 'Asgard' archaea, and proposal of the new archaeal phylum Promethearchaeota phyl. nov. and kingdom Promethearchaeati regn. nov.</title>
        <authorList>
            <person name="Imachi H."/>
            <person name="Nobu M.K."/>
            <person name="Kato S."/>
            <person name="Takaki Y."/>
            <person name="Miyazaki M."/>
            <person name="Miyata M."/>
            <person name="Ogawara M."/>
            <person name="Saito Y."/>
            <person name="Sakai S."/>
            <person name="Tahara Y.O."/>
            <person name="Takano Y."/>
            <person name="Tasumi E."/>
            <person name="Uematsu K."/>
            <person name="Yoshimura T."/>
            <person name="Itoh T."/>
            <person name="Ohkuma M."/>
            <person name="Takai K."/>
        </authorList>
    </citation>
    <scope>NUCLEOTIDE SEQUENCE [LARGE SCALE GENOMIC DNA]</scope>
    <source>
        <strain evidence="2 3">MK-D1</strain>
    </source>
</reference>
<sequence>MKKIIVCDISNIACFNKRNGKPKIGYIDILFNSIPKDYEIIGIADNSLYHQIDDRKRYKTEYLVSKLIFEAPAGVAADVFILKCATELQCLIISNDLFREYSFISKNWLKNHRIGFMIIDHNLFFTQNIEEDFQFQENAQYLQDFQSQYNDLITGKV</sequence>
<protein>
    <recommendedName>
        <fullName evidence="1">RNase NYN domain-containing protein</fullName>
    </recommendedName>
</protein>